<dbReference type="OrthoDB" id="289228at2759"/>
<dbReference type="GO" id="GO:0006979">
    <property type="term" value="P:response to oxidative stress"/>
    <property type="evidence" value="ECO:0007669"/>
    <property type="project" value="TreeGrafter"/>
</dbReference>
<dbReference type="GO" id="GO:0005634">
    <property type="term" value="C:nucleus"/>
    <property type="evidence" value="ECO:0007669"/>
    <property type="project" value="TreeGrafter"/>
</dbReference>
<feature type="region of interest" description="Disordered" evidence="6">
    <location>
        <begin position="147"/>
        <end position="171"/>
    </location>
</feature>
<comment type="caution">
    <text evidence="8">The sequence shown here is derived from an EMBL/GenBank/DDBJ whole genome shotgun (WGS) entry which is preliminary data.</text>
</comment>
<feature type="domain" description="TLDc" evidence="7">
    <location>
        <begin position="347"/>
        <end position="563"/>
    </location>
</feature>
<evidence type="ECO:0000313" key="9">
    <source>
        <dbReference type="Proteomes" id="UP000664169"/>
    </source>
</evidence>
<dbReference type="PANTHER" id="PTHR23354:SF130">
    <property type="entry name" value="RESTRICTION OF TELOMERE CAPPING PROTEIN 5"/>
    <property type="match status" value="1"/>
</dbReference>
<dbReference type="AlphaFoldDB" id="A0A8H3ID40"/>
<comment type="subcellular location">
    <subcellularLocation>
        <location evidence="2">Cytoplasm</location>
    </subcellularLocation>
</comment>
<dbReference type="Pfam" id="PF07534">
    <property type="entry name" value="TLD"/>
    <property type="match status" value="1"/>
</dbReference>
<evidence type="ECO:0000256" key="2">
    <source>
        <dbReference type="ARBA" id="ARBA00004496"/>
    </source>
</evidence>
<dbReference type="GO" id="GO:0005737">
    <property type="term" value="C:cytoplasm"/>
    <property type="evidence" value="ECO:0007669"/>
    <property type="project" value="UniProtKB-SubCell"/>
</dbReference>
<dbReference type="SMART" id="SM00584">
    <property type="entry name" value="TLDc"/>
    <property type="match status" value="1"/>
</dbReference>
<evidence type="ECO:0000256" key="3">
    <source>
        <dbReference type="ARBA" id="ARBA00006731"/>
    </source>
</evidence>
<evidence type="ECO:0000256" key="6">
    <source>
        <dbReference type="SAM" id="MobiDB-lite"/>
    </source>
</evidence>
<keyword evidence="5" id="KW-0963">Cytoplasm</keyword>
<comment type="similarity">
    <text evidence="3">Belongs to the RTC5 family.</text>
</comment>
<evidence type="ECO:0000256" key="1">
    <source>
        <dbReference type="ARBA" id="ARBA00002738"/>
    </source>
</evidence>
<dbReference type="Proteomes" id="UP000664169">
    <property type="component" value="Unassembled WGS sequence"/>
</dbReference>
<feature type="compositionally biased region" description="Polar residues" evidence="6">
    <location>
        <begin position="328"/>
        <end position="339"/>
    </location>
</feature>
<dbReference type="EMBL" id="CAJPDQ010000011">
    <property type="protein sequence ID" value="CAF9916345.1"/>
    <property type="molecule type" value="Genomic_DNA"/>
</dbReference>
<reference evidence="8" key="1">
    <citation type="submission" date="2021-03" db="EMBL/GenBank/DDBJ databases">
        <authorList>
            <person name="Tagirdzhanova G."/>
        </authorList>
    </citation>
    <scope>NUCLEOTIDE SEQUENCE</scope>
</reference>
<evidence type="ECO:0000313" key="8">
    <source>
        <dbReference type="EMBL" id="CAF9916345.1"/>
    </source>
</evidence>
<feature type="region of interest" description="Disordered" evidence="6">
    <location>
        <begin position="322"/>
        <end position="341"/>
    </location>
</feature>
<dbReference type="PANTHER" id="PTHR23354">
    <property type="entry name" value="NUCLEOLAR PROTEIN 7/ESTROGEN RECEPTOR COACTIVATOR-RELATED"/>
    <property type="match status" value="1"/>
</dbReference>
<keyword evidence="9" id="KW-1185">Reference proteome</keyword>
<name>A0A8H3ID40_9LECA</name>
<evidence type="ECO:0000256" key="4">
    <source>
        <dbReference type="ARBA" id="ARBA00015163"/>
    </source>
</evidence>
<organism evidence="8 9">
    <name type="scientific">Gomphillus americanus</name>
    <dbReference type="NCBI Taxonomy" id="1940652"/>
    <lineage>
        <taxon>Eukaryota</taxon>
        <taxon>Fungi</taxon>
        <taxon>Dikarya</taxon>
        <taxon>Ascomycota</taxon>
        <taxon>Pezizomycotina</taxon>
        <taxon>Lecanoromycetes</taxon>
        <taxon>OSLEUM clade</taxon>
        <taxon>Ostropomycetidae</taxon>
        <taxon>Ostropales</taxon>
        <taxon>Graphidaceae</taxon>
        <taxon>Gomphilloideae</taxon>
        <taxon>Gomphillus</taxon>
    </lineage>
</organism>
<evidence type="ECO:0000259" key="7">
    <source>
        <dbReference type="PROSITE" id="PS51886"/>
    </source>
</evidence>
<proteinExistence type="inferred from homology"/>
<comment type="function">
    <text evidence="1">May be involved in a process influencing telomere capping.</text>
</comment>
<accession>A0A8H3ID40</accession>
<sequence>MGQDHSKESDVQDTTPDHLSSDLAHKFAEKCFTPLELTHFKDNFRSLAEDEDGLQYWKEDTLCRFLSLPDALGSGSIIYQMATYLGAFPFPSLAPAILTRESMVKVVVMMTMRYTKVLKRGLKDRNKLLFRSLAVFDRQLSEEGKEHSDVFYPRSAEEPETSPSIEKPSLQRHAPGFSADVAGRDDDDEDDDELALAALDSLDVMDVYKTEHAAEYKVQQAQIPADNFRQLLLLLLVLAPLGSEESLSSLADRVTDERLGRLKQIANSILWSFAPDRNPGISFQTFTKIIDHSLPFLFEGLNPLFEHFLFSKNLDLNRHRSGSIEASKPSSRAAGTSTEPVIESETELLTAETLSQISFFIPAESLFYHLRLLYSGDSDGFSINSVSQKVINWKAPTLLLVSGRRVDLNTQSQHMRSFTGKLPHRILPQSSQTNGDEDRLVYGVYLNVPWKQTHKDAIGDSKTMLFQLEPIHDVFQASTLNRDYLTFNLESGIGIGVPPPRSSLGHAHSLVLGPVSLYLNDTLEFGVFTHDDSGGGAFGTSRSRSGAWRDIFEIDALEVWGCGGDEEAAKQRAAWKWEEREAAARRGVTLGNDKDATYALLEMAGIVGGASRTGGSMG</sequence>
<protein>
    <recommendedName>
        <fullName evidence="4">Restriction of telomere capping protein 5</fullName>
    </recommendedName>
</protein>
<dbReference type="InterPro" id="IPR006571">
    <property type="entry name" value="TLDc_dom"/>
</dbReference>
<evidence type="ECO:0000256" key="5">
    <source>
        <dbReference type="ARBA" id="ARBA00022490"/>
    </source>
</evidence>
<dbReference type="PROSITE" id="PS51886">
    <property type="entry name" value="TLDC"/>
    <property type="match status" value="1"/>
</dbReference>
<gene>
    <name evidence="8" type="ORF">GOMPHAMPRED_000966</name>
</gene>